<feature type="region of interest" description="Disordered" evidence="1">
    <location>
        <begin position="1386"/>
        <end position="1405"/>
    </location>
</feature>
<feature type="compositionally biased region" description="Polar residues" evidence="1">
    <location>
        <begin position="393"/>
        <end position="402"/>
    </location>
</feature>
<dbReference type="PROSITE" id="PS50106">
    <property type="entry name" value="PDZ"/>
    <property type="match status" value="2"/>
</dbReference>
<feature type="compositionally biased region" description="Low complexity" evidence="1">
    <location>
        <begin position="930"/>
        <end position="948"/>
    </location>
</feature>
<sequence>MSPASQHLCRKKEGIGRAVGLDRRRRGWTVDLVGKLVSLHLLTPLCNWLLDFLTDRTQSVRGCVKSPLLFTLMTHDCHPRFNTNHMMKYADGGRFLSCSDYTTLWTGDEILEVNGESLQGLTHEQAIQTFKQLKRGVVTITIRTRLRSPSLTPCATPTLPSHSSSSNSYTDGRTPVPLGVEDVEGHKGPGLGPKDCIIMEVSEQEMDQIIAQSTNKDNVFRNRSSSHYQGQSCKSHQADVKSNKDSPSALSWTMKRFLEPVNRGSLSSETELSEYFPHEIPGHSVTSGSVLKSSNSGQGLHQLELGSRASTYSPLQPQTCSTSVTDIYHSPGCTKSHDKTSVPFHQHTEPLCHVLTASSTTSVRSPLFCQRKVLYSEDEFSDNEAADKAENTEPLTQQQKPTPSHLPQMPSNSIPSGEEVATWLMPIQLFEGEDFRDFHTVILKKKEEEMFGLDLEIMSSPLRVMIAGLKRDSAAEWDGGTKLCAGDEIVKIGGKPVNSSSYQEICKLMHHLPVMLSLEVRRATSGKTNTKNGGPQQAILGIIKASQVISEMVTISLDQVKTWLLVKSIEVRKNFILTRSRASSWSEWSKAMTSQGNSNATVTRGLSVELARIKRFRMAAVVRQAATQANIFNSCTSLEILCFLLIMLQSPTVLWPLFERKQDNERGGRHAANVTRLGIEPGTTTTRTKASITVGRLSRPSPGTSDKVTRWNPTQSVQDTPAIATWRNSGEFKSSTQTGSEFQPAITKIIDVSSEGRIYLDNYKFPCKIFSDSFTSAAQLEDASICGQHNVSKNMCTKKNIGASVSESVPDNNRLGSEMAVETTSESLRDPDQAFSKLPIDEESSTVTCLHFELCQKTDPTSAEPLCHVSSKTGHGPARESPMNCTQINTYVKPRSFSQADIGITQVPSGVSGDESQSSNFCGNMSTHTSSAESKTSDSSGGSHSGGSDFNNQVLKDKADLSPEATLHDSDCPAESGTVEHQLAAGPPKLNALSFQSISIIEEEPQPKAFRSESLVPWDRNVALKDITKFQSTAIVSSFLNSNRQLDVNICHELSRVSDRMHNAAQYGLSGSTIQTVQCAKEKNIISCSKSSVLSLEQPCPSITQRTFMELQLSPSPLFKYNKEVTSKPSKDSKIQTYARLSSKLSPISRAEITNGIAKREGFDHTEKAQLTTADDPKPSQVPMSGETLKFSTSRPNCRTMERWGLSKDVTLSAGYKPFSVQHKIKSYESLANLDKHVAKSSNVHTFAVAYTASLNQRISGYMDSVNSVDRRGHQRNSSSYNNCLTSVASLSPPLRKSAGNENQNAPDGTISHNTVVLRKKHGRLPTRMVHQSRALSMPNLEKLCTDDFSGGNTTAGNKNDPSVCLTVAPKSNMTNCFSPAAMFSSGDDATSENTPQGPSDTRRPGWSISLMGLLRNPPNANKYSALKENLLRLYQLSDAERADRLLSLNGLGDPKPSEMMENMLALLGSGDVSFLYTHLFLRQLPLPVTLPWPALR</sequence>
<evidence type="ECO:0000313" key="3">
    <source>
        <dbReference type="EMBL" id="PWA23344.1"/>
    </source>
</evidence>
<comment type="caution">
    <text evidence="3">The sequence shown here is derived from an EMBL/GenBank/DDBJ whole genome shotgun (WGS) entry which is preliminary data.</text>
</comment>
<dbReference type="EMBL" id="NHOQ01001596">
    <property type="protein sequence ID" value="PWA23344.1"/>
    <property type="molecule type" value="Genomic_DNA"/>
</dbReference>
<feature type="region of interest" description="Disordered" evidence="1">
    <location>
        <begin position="151"/>
        <end position="174"/>
    </location>
</feature>
<reference evidence="3 4" key="1">
    <citation type="journal article" date="2018" name="G3 (Bethesda)">
        <title>A High-Quality Reference Genome for the Invasive Mosquitofish Gambusia affinis Using a Chicago Library.</title>
        <authorList>
            <person name="Hoffberg S.L."/>
            <person name="Troendle N.J."/>
            <person name="Glenn T.C."/>
            <person name="Mahmud O."/>
            <person name="Louha S."/>
            <person name="Chalopin D."/>
            <person name="Bennetzen J.L."/>
            <person name="Mauricio R."/>
        </authorList>
    </citation>
    <scope>NUCLEOTIDE SEQUENCE [LARGE SCALE GENOMIC DNA]</scope>
    <source>
        <strain evidence="3">NE01/NJP1002.9</strain>
        <tissue evidence="3">Muscle</tissue>
    </source>
</reference>
<dbReference type="SMART" id="SM00228">
    <property type="entry name" value="PDZ"/>
    <property type="match status" value="2"/>
</dbReference>
<name>A0A315VK80_GAMAF</name>
<feature type="compositionally biased region" description="Polar residues" evidence="1">
    <location>
        <begin position="220"/>
        <end position="235"/>
    </location>
</feature>
<organism evidence="3 4">
    <name type="scientific">Gambusia affinis</name>
    <name type="common">Western mosquitofish</name>
    <name type="synonym">Heterandria affinis</name>
    <dbReference type="NCBI Taxonomy" id="33528"/>
    <lineage>
        <taxon>Eukaryota</taxon>
        <taxon>Metazoa</taxon>
        <taxon>Chordata</taxon>
        <taxon>Craniata</taxon>
        <taxon>Vertebrata</taxon>
        <taxon>Euteleostomi</taxon>
        <taxon>Actinopterygii</taxon>
        <taxon>Neopterygii</taxon>
        <taxon>Teleostei</taxon>
        <taxon>Neoteleostei</taxon>
        <taxon>Acanthomorphata</taxon>
        <taxon>Ovalentaria</taxon>
        <taxon>Atherinomorphae</taxon>
        <taxon>Cyprinodontiformes</taxon>
        <taxon>Poeciliidae</taxon>
        <taxon>Poeciliinae</taxon>
        <taxon>Gambusia</taxon>
    </lineage>
</organism>
<protein>
    <recommendedName>
        <fullName evidence="2">PDZ domain-containing protein</fullName>
    </recommendedName>
</protein>
<feature type="region of interest" description="Disordered" evidence="1">
    <location>
        <begin position="220"/>
        <end position="247"/>
    </location>
</feature>
<dbReference type="InterPro" id="IPR036034">
    <property type="entry name" value="PDZ_sf"/>
</dbReference>
<evidence type="ECO:0000256" key="1">
    <source>
        <dbReference type="SAM" id="MobiDB-lite"/>
    </source>
</evidence>
<feature type="compositionally biased region" description="Polar residues" evidence="1">
    <location>
        <begin position="151"/>
        <end position="160"/>
    </location>
</feature>
<feature type="compositionally biased region" description="Polar residues" evidence="1">
    <location>
        <begin position="1388"/>
        <end position="1400"/>
    </location>
</feature>
<dbReference type="PANTHER" id="PTHR11324">
    <property type="entry name" value="IL16-RELATED"/>
    <property type="match status" value="1"/>
</dbReference>
<gene>
    <name evidence="3" type="ORF">CCH79_00018599</name>
</gene>
<evidence type="ECO:0000313" key="4">
    <source>
        <dbReference type="Proteomes" id="UP000250572"/>
    </source>
</evidence>
<evidence type="ECO:0000259" key="2">
    <source>
        <dbReference type="PROSITE" id="PS50106"/>
    </source>
</evidence>
<dbReference type="PANTHER" id="PTHR11324:SF16">
    <property type="entry name" value="PDZ DOMAIN-CONTAINING PROTEIN 2"/>
    <property type="match status" value="1"/>
</dbReference>
<dbReference type="Pfam" id="PF00595">
    <property type="entry name" value="PDZ"/>
    <property type="match status" value="1"/>
</dbReference>
<feature type="region of interest" description="Disordered" evidence="1">
    <location>
        <begin position="383"/>
        <end position="415"/>
    </location>
</feature>
<dbReference type="Gene3D" id="2.30.42.10">
    <property type="match status" value="2"/>
</dbReference>
<dbReference type="Proteomes" id="UP000250572">
    <property type="component" value="Unassembled WGS sequence"/>
</dbReference>
<dbReference type="SUPFAM" id="SSF50156">
    <property type="entry name" value="PDZ domain-like"/>
    <property type="match status" value="2"/>
</dbReference>
<accession>A0A315VK80</accession>
<feature type="region of interest" description="Disordered" evidence="1">
    <location>
        <begin position="905"/>
        <end position="953"/>
    </location>
</feature>
<feature type="domain" description="PDZ" evidence="2">
    <location>
        <begin position="440"/>
        <end position="524"/>
    </location>
</feature>
<dbReference type="InterPro" id="IPR001478">
    <property type="entry name" value="PDZ"/>
</dbReference>
<keyword evidence="4" id="KW-1185">Reference proteome</keyword>
<feature type="domain" description="PDZ" evidence="2">
    <location>
        <begin position="104"/>
        <end position="145"/>
    </location>
</feature>
<proteinExistence type="predicted"/>
<feature type="compositionally biased region" description="Polar residues" evidence="1">
    <location>
        <begin position="906"/>
        <end position="929"/>
    </location>
</feature>
<feature type="region of interest" description="Disordered" evidence="1">
    <location>
        <begin position="1172"/>
        <end position="1193"/>
    </location>
</feature>